<evidence type="ECO:0000256" key="4">
    <source>
        <dbReference type="ARBA" id="ARBA00023237"/>
    </source>
</evidence>
<reference evidence="7 8" key="1">
    <citation type="submission" date="2019-11" db="EMBL/GenBank/DDBJ databases">
        <title>Identification of a novel strain.</title>
        <authorList>
            <person name="Xu Q."/>
            <person name="Wang G."/>
        </authorList>
    </citation>
    <scope>NUCLEOTIDE SEQUENCE [LARGE SCALE GENOMIC DNA]</scope>
    <source>
        <strain evidence="8">xq</strain>
    </source>
</reference>
<gene>
    <name evidence="7" type="ORF">GIW81_06915</name>
</gene>
<dbReference type="InterPro" id="IPR051692">
    <property type="entry name" value="OMP-like"/>
</dbReference>
<evidence type="ECO:0000259" key="6">
    <source>
        <dbReference type="Pfam" id="PF13505"/>
    </source>
</evidence>
<dbReference type="InterPro" id="IPR027385">
    <property type="entry name" value="Beta-barrel_OMP"/>
</dbReference>
<dbReference type="Gene3D" id="2.40.160.20">
    <property type="match status" value="1"/>
</dbReference>
<dbReference type="EMBL" id="WMBQ01000001">
    <property type="protein sequence ID" value="MTD94067.1"/>
    <property type="molecule type" value="Genomic_DNA"/>
</dbReference>
<feature type="domain" description="Outer membrane protein beta-barrel" evidence="6">
    <location>
        <begin position="18"/>
        <end position="272"/>
    </location>
</feature>
<comment type="subcellular location">
    <subcellularLocation>
        <location evidence="1">Cell outer membrane</location>
    </subcellularLocation>
</comment>
<comment type="similarity">
    <text evidence="5">Belongs to the Omp25/RopB family.</text>
</comment>
<dbReference type="InterPro" id="IPR011250">
    <property type="entry name" value="OMP/PagP_B-barrel"/>
</dbReference>
<organism evidence="7 8">
    <name type="scientific">Hyphomicrobium album</name>
    <dbReference type="NCBI Taxonomy" id="2665159"/>
    <lineage>
        <taxon>Bacteria</taxon>
        <taxon>Pseudomonadati</taxon>
        <taxon>Pseudomonadota</taxon>
        <taxon>Alphaproteobacteria</taxon>
        <taxon>Hyphomicrobiales</taxon>
        <taxon>Hyphomicrobiaceae</taxon>
        <taxon>Hyphomicrobium</taxon>
    </lineage>
</organism>
<dbReference type="PANTHER" id="PTHR34001">
    <property type="entry name" value="BLL7405 PROTEIN"/>
    <property type="match status" value="1"/>
</dbReference>
<comment type="caution">
    <text evidence="7">The sequence shown here is derived from an EMBL/GenBank/DDBJ whole genome shotgun (WGS) entry which is preliminary data.</text>
</comment>
<dbReference type="AlphaFoldDB" id="A0A6I3KJZ9"/>
<dbReference type="SUPFAM" id="SSF56925">
    <property type="entry name" value="OMPA-like"/>
    <property type="match status" value="1"/>
</dbReference>
<evidence type="ECO:0000256" key="3">
    <source>
        <dbReference type="ARBA" id="ARBA00023136"/>
    </source>
</evidence>
<dbReference type="PANTHER" id="PTHR34001:SF3">
    <property type="entry name" value="BLL7405 PROTEIN"/>
    <property type="match status" value="1"/>
</dbReference>
<keyword evidence="2" id="KW-0732">Signal</keyword>
<dbReference type="Pfam" id="PF13505">
    <property type="entry name" value="OMP_b-brl"/>
    <property type="match status" value="1"/>
</dbReference>
<protein>
    <submittedName>
        <fullName evidence="7">Outer membrane beta-barrel protein</fullName>
    </submittedName>
</protein>
<evidence type="ECO:0000313" key="8">
    <source>
        <dbReference type="Proteomes" id="UP000440694"/>
    </source>
</evidence>
<keyword evidence="3" id="KW-0472">Membrane</keyword>
<evidence type="ECO:0000256" key="1">
    <source>
        <dbReference type="ARBA" id="ARBA00004442"/>
    </source>
</evidence>
<keyword evidence="4" id="KW-0998">Cell outer membrane</keyword>
<evidence type="ECO:0000256" key="5">
    <source>
        <dbReference type="ARBA" id="ARBA00038306"/>
    </source>
</evidence>
<name>A0A6I3KJZ9_9HYPH</name>
<accession>A0A6I3KJZ9</accession>
<keyword evidence="8" id="KW-1185">Reference proteome</keyword>
<evidence type="ECO:0000256" key="2">
    <source>
        <dbReference type="ARBA" id="ARBA00022729"/>
    </source>
</evidence>
<proteinExistence type="inferred from homology"/>
<evidence type="ECO:0000313" key="7">
    <source>
        <dbReference type="EMBL" id="MTD94067.1"/>
    </source>
</evidence>
<dbReference type="GO" id="GO:0009279">
    <property type="term" value="C:cell outer membrane"/>
    <property type="evidence" value="ECO:0007669"/>
    <property type="project" value="UniProtKB-SubCell"/>
</dbReference>
<sequence length="283" mass="30765">MISAELRLPMTRKLSLTILALGFLGTTAWADGMVQPTAAPCCEAPFAGAYIGAAVGYARQRNEVTFLSQIANGLQFRDSDDSFTFGGYVGYNWQRCCSPFVFGIETDFNWQDASPTAFDREPPGAGGFAETTSLESKINWFGTLRGRAGYVVHDHLLLYATGGLAYANVDHRFNDDCVGCGNPGFAVLPADFGPFAQSNDKTKVGWTVGGGAELLHDTRWVLRAEALYVDLGSETHTYTVQPINPLFPGPAVTRAEWDDQFWVARLGVAYKFDSPDCCAAPLK</sequence>
<dbReference type="Proteomes" id="UP000440694">
    <property type="component" value="Unassembled WGS sequence"/>
</dbReference>